<sequence length="393" mass="42988">MDLEFVCSYSERAAPDLTRRDIARALLAVPSGVALVALPDLRREMFAAGNPMTLVFWESAKQTLSAIESGQATVGDVQRWLESTGTEPILLTSGYFLWPEEDERGPVAEEMYVRLVGFLEERVEAGDVDPDALAAGDPAARRAYEELQERWLNNPLPDGRVPGFAVSDEQDEELFAAWDEQEELALSELHRVLAELPKQPELPPAALRAACAQLREVLDFPGYPGSVLRACAGFDDRAMPDDDQELWLTVAAGIAGPISDLPEAADDPEEFADLDGELSHEDQALAALCSIQHADWLATVASLARTGPGALASPEHIARLVGESEEIVDPDDLSELAELDEFADEPEDTELLFSTVVDLWRYLGVVDESDLLTPLGWWGLPRALERAWSAPGD</sequence>
<accession>A0A7W0CR35</accession>
<dbReference type="EMBL" id="JACDUR010000007">
    <property type="protein sequence ID" value="MBA2895638.1"/>
    <property type="molecule type" value="Genomic_DNA"/>
</dbReference>
<name>A0A7W0CR35_9ACTN</name>
<protein>
    <submittedName>
        <fullName evidence="1">Uncharacterized protein</fullName>
    </submittedName>
</protein>
<reference evidence="1 2" key="1">
    <citation type="submission" date="2020-07" db="EMBL/GenBank/DDBJ databases">
        <title>Genomic Encyclopedia of Type Strains, Phase IV (KMG-IV): sequencing the most valuable type-strain genomes for metagenomic binning, comparative biology and taxonomic classification.</title>
        <authorList>
            <person name="Goeker M."/>
        </authorList>
    </citation>
    <scope>NUCLEOTIDE SEQUENCE [LARGE SCALE GENOMIC DNA]</scope>
    <source>
        <strain evidence="1 2">DSM 45533</strain>
    </source>
</reference>
<evidence type="ECO:0000313" key="1">
    <source>
        <dbReference type="EMBL" id="MBA2895638.1"/>
    </source>
</evidence>
<proteinExistence type="predicted"/>
<comment type="caution">
    <text evidence="1">The sequence shown here is derived from an EMBL/GenBank/DDBJ whole genome shotgun (WGS) entry which is preliminary data.</text>
</comment>
<evidence type="ECO:0000313" key="2">
    <source>
        <dbReference type="Proteomes" id="UP000530928"/>
    </source>
</evidence>
<gene>
    <name evidence="1" type="ORF">HNR30_007024</name>
</gene>
<organism evidence="1 2">
    <name type="scientific">Nonomuraea soli</name>
    <dbReference type="NCBI Taxonomy" id="1032476"/>
    <lineage>
        <taxon>Bacteria</taxon>
        <taxon>Bacillati</taxon>
        <taxon>Actinomycetota</taxon>
        <taxon>Actinomycetes</taxon>
        <taxon>Streptosporangiales</taxon>
        <taxon>Streptosporangiaceae</taxon>
        <taxon>Nonomuraea</taxon>
    </lineage>
</organism>
<dbReference type="RefSeq" id="WP_181614357.1">
    <property type="nucleotide sequence ID" value="NZ_BAABAM010000011.1"/>
</dbReference>
<dbReference type="AlphaFoldDB" id="A0A7W0CR35"/>
<dbReference type="Proteomes" id="UP000530928">
    <property type="component" value="Unassembled WGS sequence"/>
</dbReference>
<keyword evidence="2" id="KW-1185">Reference proteome</keyword>